<evidence type="ECO:0000313" key="3">
    <source>
        <dbReference type="EMBL" id="OGZ85051.1"/>
    </source>
</evidence>
<keyword evidence="1" id="KW-0812">Transmembrane</keyword>
<evidence type="ECO:0008006" key="5">
    <source>
        <dbReference type="Google" id="ProtNLM"/>
    </source>
</evidence>
<keyword evidence="1" id="KW-1133">Transmembrane helix</keyword>
<feature type="signal peptide" evidence="2">
    <location>
        <begin position="1"/>
        <end position="23"/>
    </location>
</feature>
<feature type="chain" id="PRO_5009583315" description="Conjugal transfer protein TrbC" evidence="2">
    <location>
        <begin position="24"/>
        <end position="108"/>
    </location>
</feature>
<dbReference type="AlphaFoldDB" id="A0A1G2JEW9"/>
<feature type="transmembrane region" description="Helical" evidence="1">
    <location>
        <begin position="47"/>
        <end position="70"/>
    </location>
</feature>
<feature type="transmembrane region" description="Helical" evidence="1">
    <location>
        <begin position="82"/>
        <end position="104"/>
    </location>
</feature>
<proteinExistence type="predicted"/>
<evidence type="ECO:0000313" key="4">
    <source>
        <dbReference type="Proteomes" id="UP000177751"/>
    </source>
</evidence>
<reference evidence="3 4" key="1">
    <citation type="journal article" date="2016" name="Nat. Commun.">
        <title>Thousands of microbial genomes shed light on interconnected biogeochemical processes in an aquifer system.</title>
        <authorList>
            <person name="Anantharaman K."/>
            <person name="Brown C.T."/>
            <person name="Hug L.A."/>
            <person name="Sharon I."/>
            <person name="Castelle C.J."/>
            <person name="Probst A.J."/>
            <person name="Thomas B.C."/>
            <person name="Singh A."/>
            <person name="Wilkins M.J."/>
            <person name="Karaoz U."/>
            <person name="Brodie E.L."/>
            <person name="Williams K.H."/>
            <person name="Hubbard S.S."/>
            <person name="Banfield J.F."/>
        </authorList>
    </citation>
    <scope>NUCLEOTIDE SEQUENCE [LARGE SCALE GENOMIC DNA]</scope>
</reference>
<dbReference type="STRING" id="1802229.A2401_03010"/>
<evidence type="ECO:0000256" key="1">
    <source>
        <dbReference type="SAM" id="Phobius"/>
    </source>
</evidence>
<keyword evidence="2" id="KW-0732">Signal</keyword>
<evidence type="ECO:0000256" key="2">
    <source>
        <dbReference type="SAM" id="SignalP"/>
    </source>
</evidence>
<sequence length="108" mass="11307">MNKRLIYFIVFVGLLATASSALAASTTITNFGPESWEDLIKSITNVVAGVIGGLATIMIIVAGIFYLTSAGSPQRIEKGKTALFYAIGGIVIALSAEAIVSMILEIVK</sequence>
<gene>
    <name evidence="3" type="ORF">A2401_03010</name>
</gene>
<name>A0A1G2JEW9_9BACT</name>
<dbReference type="EMBL" id="MHPP01000006">
    <property type="protein sequence ID" value="OGZ85051.1"/>
    <property type="molecule type" value="Genomic_DNA"/>
</dbReference>
<protein>
    <recommendedName>
        <fullName evidence="5">Conjugal transfer protein TrbC</fullName>
    </recommendedName>
</protein>
<dbReference type="Pfam" id="PF04956">
    <property type="entry name" value="TrbC"/>
    <property type="match status" value="1"/>
</dbReference>
<comment type="caution">
    <text evidence="3">The sequence shown here is derived from an EMBL/GenBank/DDBJ whole genome shotgun (WGS) entry which is preliminary data.</text>
</comment>
<dbReference type="InterPro" id="IPR007039">
    <property type="entry name" value="TrbC/VirB2"/>
</dbReference>
<keyword evidence="1" id="KW-0472">Membrane</keyword>
<organism evidence="3 4">
    <name type="scientific">Candidatus Staskawiczbacteria bacterium RIFOXYC1_FULL_38_18</name>
    <dbReference type="NCBI Taxonomy" id="1802229"/>
    <lineage>
        <taxon>Bacteria</taxon>
        <taxon>Candidatus Staskawicziibacteriota</taxon>
    </lineage>
</organism>
<dbReference type="Proteomes" id="UP000177751">
    <property type="component" value="Unassembled WGS sequence"/>
</dbReference>
<accession>A0A1G2JEW9</accession>